<dbReference type="PANTHER" id="PTHR21538:SF26">
    <property type="entry name" value="ANILLIN ISOFORM X1"/>
    <property type="match status" value="1"/>
</dbReference>
<keyword evidence="1" id="KW-0175">Coiled coil</keyword>
<dbReference type="PANTHER" id="PTHR21538">
    <property type="entry name" value="ANILLIN/RHOTEKIN RTKN"/>
    <property type="match status" value="1"/>
</dbReference>
<dbReference type="InterPro" id="IPR037840">
    <property type="entry name" value="PH_Anillin"/>
</dbReference>
<dbReference type="Proteomes" id="UP001187415">
    <property type="component" value="Unassembled WGS sequence"/>
</dbReference>
<comment type="caution">
    <text evidence="4">The sequence shown here is derived from an EMBL/GenBank/DDBJ whole genome shotgun (WGS) entry which is preliminary data.</text>
</comment>
<feature type="compositionally biased region" description="Basic and acidic residues" evidence="2">
    <location>
        <begin position="775"/>
        <end position="797"/>
    </location>
</feature>
<dbReference type="EMBL" id="JAUPFM010000009">
    <property type="protein sequence ID" value="KAK2841703.1"/>
    <property type="molecule type" value="Genomic_DNA"/>
</dbReference>
<dbReference type="InterPro" id="IPR051364">
    <property type="entry name" value="Cytokinesis/Rho-signaling"/>
</dbReference>
<sequence>MASSAHFSASRPAEFQSWRRRRHQQHEGSVELCVSVERTYSSFIQNASQISMETGEKITGSGLKRQRSPLSDAGDNICSQSEGNDGQKRRCLEAAGQENHSPKPSTSAHLAELGTKLDPPIFSSVRPRIPQLSQKREGGTPPAQRCLSDPGADRPSSAIHDKGFREQLLDEGEFIQRLERFKAPVFQPSPPPGPANPCPRTRSNFVSDIQQKLQCTQTTSSEQASRIRLEREKEFSKLHLQPISENPWLKRSSSDPSLAELRIPPDCCSSSASRVPVSRRKVQWPPMHPWDQVDSDADMTDRSLNEASTSGAKMMSMHTTEASCDSEAPAAVSSELQMEWDQQNTHQDEEVREVTNYKSSVGNEEKHVVSQESNSRAVLALSFSEDQSFSKASLCENQDVSGDEQSFLNSTHSVESNIKETSELSKLSEHSRLEMFSLEDEKIDESYGEEEIEPSTDEESRIWRYPQQNVCTEAESVTVEEQEDVAVKDKDWLVELSRVEKESADSDVDANDHLYVQGDASSLGNVCADISAASKSQHDEGAEEAESECGLDDSLKDQCPFNKEGNHEYHKGCYEETNKDKKNSEESTYEANACQFSQEIQAVNIKGDDIAKILEASQTGCPDVQENTDVAKACTKLLDTNKCDPAADVTEARLSEQFSETEEIEQGAVDDRLGAIDVLREESHNAVARESSKKVTFILEPELINGSSLCETNNSMESETSTSDVELSSHEDTHTAEIIDQMFEEVLEYAGRMDEERGNNKHSEDRDSGIVACSGDKDKMDTESEKEKSEEEGHSKEECDENNGDELLTFPPSGILSPLSKSVEAVVTPLRLATSQESNPPSLLLTPEETSTPPAESAPLYSIDAYRKQRQNKLPTIQSVTPRVQRRAPEKSQTQRTVNTKEKIAALNEETGKLQTVINQTLQALSFCTDEEHGQGSLEEAEAEKLLLVSCEKRSALLAEMARLREERSSELDEAAEEEKDYLSQQPCRGTVTITNIQLPLKVEFVCSSHSRTGRPSHYFFVLIRYGPCNIVATPLATAADAQNGDTISFPTSVTLKDIRSSFEIDVEVYSLSHTSANNSSIERTTTKSRVTPRKLLNTITRSSNSLTSASLPTLNARHSSNFCLVGCHKITLASLGQSKFPLDKVPFLSPLEGNIYLQLHSEGHSNVQHQGFLTMFELISGYGVWHHRYFVLEGCNLYYWNHPNDKETKEAEGSISLSSSPTQCVRPVKRDSCARPFTFELVSNIPNQQDESQETFSKCWFSADSKQERLDWMEKLNQALLDFHTWNRESASRTESQQSNTSGSMRESIL</sequence>
<feature type="compositionally biased region" description="Low complexity" evidence="2">
    <location>
        <begin position="711"/>
        <end position="723"/>
    </location>
</feature>
<dbReference type="PROSITE" id="PS50003">
    <property type="entry name" value="PH_DOMAIN"/>
    <property type="match status" value="1"/>
</dbReference>
<feature type="region of interest" description="Disordered" evidence="2">
    <location>
        <begin position="708"/>
        <end position="731"/>
    </location>
</feature>
<feature type="compositionally biased region" description="Polar residues" evidence="2">
    <location>
        <begin position="98"/>
        <end position="108"/>
    </location>
</feature>
<dbReference type="GO" id="GO:0000281">
    <property type="term" value="P:mitotic cytokinesis"/>
    <property type="evidence" value="ECO:0007669"/>
    <property type="project" value="TreeGrafter"/>
</dbReference>
<dbReference type="Pfam" id="PF08174">
    <property type="entry name" value="Anillin"/>
    <property type="match status" value="1"/>
</dbReference>
<protein>
    <recommendedName>
        <fullName evidence="3">PH domain-containing protein</fullName>
    </recommendedName>
</protein>
<organism evidence="4 5">
    <name type="scientific">Channa striata</name>
    <name type="common">Snakehead murrel</name>
    <name type="synonym">Ophicephalus striatus</name>
    <dbReference type="NCBI Taxonomy" id="64152"/>
    <lineage>
        <taxon>Eukaryota</taxon>
        <taxon>Metazoa</taxon>
        <taxon>Chordata</taxon>
        <taxon>Craniata</taxon>
        <taxon>Vertebrata</taxon>
        <taxon>Euteleostomi</taxon>
        <taxon>Actinopterygii</taxon>
        <taxon>Neopterygii</taxon>
        <taxon>Teleostei</taxon>
        <taxon>Neoteleostei</taxon>
        <taxon>Acanthomorphata</taxon>
        <taxon>Anabantaria</taxon>
        <taxon>Anabantiformes</taxon>
        <taxon>Channoidei</taxon>
        <taxon>Channidae</taxon>
        <taxon>Channa</taxon>
    </lineage>
</organism>
<feature type="region of interest" description="Disordered" evidence="2">
    <location>
        <begin position="834"/>
        <end position="857"/>
    </location>
</feature>
<name>A0AA88SMB3_CHASR</name>
<proteinExistence type="predicted"/>
<reference evidence="4" key="1">
    <citation type="submission" date="2023-07" db="EMBL/GenBank/DDBJ databases">
        <title>Chromosome-level Genome Assembly of Striped Snakehead (Channa striata).</title>
        <authorList>
            <person name="Liu H."/>
        </authorList>
    </citation>
    <scope>NUCLEOTIDE SEQUENCE</scope>
    <source>
        <strain evidence="4">Gz</strain>
        <tissue evidence="4">Muscle</tissue>
    </source>
</reference>
<keyword evidence="5" id="KW-1185">Reference proteome</keyword>
<dbReference type="Pfam" id="PF00169">
    <property type="entry name" value="PH"/>
    <property type="match status" value="1"/>
</dbReference>
<feature type="compositionally biased region" description="Basic and acidic residues" evidence="2">
    <location>
        <begin position="754"/>
        <end position="768"/>
    </location>
</feature>
<dbReference type="Gene3D" id="2.30.29.30">
    <property type="entry name" value="Pleckstrin-homology domain (PH domain)/Phosphotyrosine-binding domain (PTB)"/>
    <property type="match status" value="1"/>
</dbReference>
<dbReference type="InterPro" id="IPR001849">
    <property type="entry name" value="PH_domain"/>
</dbReference>
<feature type="domain" description="PH" evidence="3">
    <location>
        <begin position="1167"/>
        <end position="1282"/>
    </location>
</feature>
<dbReference type="SUPFAM" id="SSF50729">
    <property type="entry name" value="PH domain-like"/>
    <property type="match status" value="1"/>
</dbReference>
<gene>
    <name evidence="4" type="ORF">Q5P01_011903</name>
</gene>
<evidence type="ECO:0000313" key="5">
    <source>
        <dbReference type="Proteomes" id="UP001187415"/>
    </source>
</evidence>
<evidence type="ECO:0000313" key="4">
    <source>
        <dbReference type="EMBL" id="KAK2841703.1"/>
    </source>
</evidence>
<feature type="region of interest" description="Disordered" evidence="2">
    <location>
        <begin position="48"/>
        <end position="161"/>
    </location>
</feature>
<dbReference type="SMART" id="SM00233">
    <property type="entry name" value="PH"/>
    <property type="match status" value="1"/>
</dbReference>
<evidence type="ECO:0000259" key="3">
    <source>
        <dbReference type="PROSITE" id="PS50003"/>
    </source>
</evidence>
<evidence type="ECO:0000256" key="2">
    <source>
        <dbReference type="SAM" id="MobiDB-lite"/>
    </source>
</evidence>
<dbReference type="InterPro" id="IPR012966">
    <property type="entry name" value="AHD"/>
</dbReference>
<accession>A0AA88SMB3</accession>
<dbReference type="CDD" id="cd01263">
    <property type="entry name" value="PH_anillin"/>
    <property type="match status" value="1"/>
</dbReference>
<dbReference type="GO" id="GO:0000915">
    <property type="term" value="P:actomyosin contractile ring assembly"/>
    <property type="evidence" value="ECO:0007669"/>
    <property type="project" value="TreeGrafter"/>
</dbReference>
<feature type="coiled-coil region" evidence="1">
    <location>
        <begin position="954"/>
        <end position="981"/>
    </location>
</feature>
<feature type="region of interest" description="Disordered" evidence="2">
    <location>
        <begin position="754"/>
        <end position="810"/>
    </location>
</feature>
<feature type="region of interest" description="Disordered" evidence="2">
    <location>
        <begin position="1292"/>
        <end position="1311"/>
    </location>
</feature>
<dbReference type="GO" id="GO:0005826">
    <property type="term" value="C:actomyosin contractile ring"/>
    <property type="evidence" value="ECO:0007669"/>
    <property type="project" value="TreeGrafter"/>
</dbReference>
<dbReference type="GO" id="GO:0031106">
    <property type="term" value="P:septin ring organization"/>
    <property type="evidence" value="ECO:0007669"/>
    <property type="project" value="TreeGrafter"/>
</dbReference>
<feature type="compositionally biased region" description="Polar residues" evidence="2">
    <location>
        <begin position="1294"/>
        <end position="1311"/>
    </location>
</feature>
<dbReference type="InterPro" id="IPR011993">
    <property type="entry name" value="PH-like_dom_sf"/>
</dbReference>
<evidence type="ECO:0000256" key="1">
    <source>
        <dbReference type="SAM" id="Coils"/>
    </source>
</evidence>
<feature type="region of interest" description="Disordered" evidence="2">
    <location>
        <begin position="1"/>
        <end position="28"/>
    </location>
</feature>